<dbReference type="AlphaFoldDB" id="A0A2U1T1M7"/>
<dbReference type="Proteomes" id="UP000244978">
    <property type="component" value="Unassembled WGS sequence"/>
</dbReference>
<sequence length="80" mass="9330">MSKYPRFLRGYGRLRQIATRTRGVVMRKRVVAPTAEGVDSVIGASQENYMQESYILPTWLIYALRDNEFHLVRDLEKDPV</sequence>
<dbReference type="RefSeq" id="WP_108997593.1">
    <property type="nucleotide sequence ID" value="NZ_QEEX01000001.1"/>
</dbReference>
<reference evidence="2" key="1">
    <citation type="submission" date="2018-04" db="EMBL/GenBank/DDBJ databases">
        <authorList>
            <person name="Liu S."/>
            <person name="Wang Z."/>
            <person name="Li J."/>
        </authorList>
    </citation>
    <scope>NUCLEOTIDE SEQUENCE [LARGE SCALE GENOMIC DNA]</scope>
    <source>
        <strain evidence="2">S1194</strain>
    </source>
</reference>
<evidence type="ECO:0000313" key="2">
    <source>
        <dbReference type="Proteomes" id="UP000244978"/>
    </source>
</evidence>
<evidence type="ECO:0000313" key="1">
    <source>
        <dbReference type="EMBL" id="PWB97683.1"/>
    </source>
</evidence>
<dbReference type="EMBL" id="QEEX01000001">
    <property type="protein sequence ID" value="PWB97683.1"/>
    <property type="molecule type" value="Genomic_DNA"/>
</dbReference>
<keyword evidence="2" id="KW-1185">Reference proteome</keyword>
<accession>A0A2U1T1M7</accession>
<comment type="caution">
    <text evidence="1">The sequence shown here is derived from an EMBL/GenBank/DDBJ whole genome shotgun (WGS) entry which is preliminary data.</text>
</comment>
<name>A0A2U1T1M7_9MICO</name>
<protein>
    <submittedName>
        <fullName evidence="1">Uncharacterized protein</fullName>
    </submittedName>
</protein>
<gene>
    <name evidence="1" type="ORF">DF220_07455</name>
</gene>
<organism evidence="1 2">
    <name type="scientific">Homoserinimonas hongtaonis</name>
    <dbReference type="NCBI Taxonomy" id="2079791"/>
    <lineage>
        <taxon>Bacteria</taxon>
        <taxon>Bacillati</taxon>
        <taxon>Actinomycetota</taxon>
        <taxon>Actinomycetes</taxon>
        <taxon>Micrococcales</taxon>
        <taxon>Microbacteriaceae</taxon>
        <taxon>Homoserinimonas</taxon>
    </lineage>
</organism>
<proteinExistence type="predicted"/>